<dbReference type="PANTHER" id="PTHR10333:SF42">
    <property type="entry name" value="INHIBITOR OF GROWTH PROTEIN 5"/>
    <property type="match status" value="1"/>
</dbReference>
<dbReference type="AlphaFoldDB" id="A0A250WQY9"/>
<dbReference type="Pfam" id="PF12998">
    <property type="entry name" value="ING"/>
    <property type="match status" value="1"/>
</dbReference>
<dbReference type="Proteomes" id="UP000232323">
    <property type="component" value="Unassembled WGS sequence"/>
</dbReference>
<dbReference type="SMART" id="SM01408">
    <property type="entry name" value="ING"/>
    <property type="match status" value="1"/>
</dbReference>
<evidence type="ECO:0000259" key="2">
    <source>
        <dbReference type="SMART" id="SM01408"/>
    </source>
</evidence>
<dbReference type="InterPro" id="IPR028651">
    <property type="entry name" value="ING_fam"/>
</dbReference>
<dbReference type="STRING" id="1157962.A0A250WQY9"/>
<feature type="domain" description="Inhibitor of growth protein N-terminal histone-binding" evidence="2">
    <location>
        <begin position="4"/>
        <end position="108"/>
    </location>
</feature>
<dbReference type="InterPro" id="IPR024610">
    <property type="entry name" value="ING_N_histone-binding"/>
</dbReference>
<gene>
    <name evidence="3" type="ORF">CEUSTIGMA_g562.t1</name>
</gene>
<comment type="caution">
    <text evidence="3">The sequence shown here is derived from an EMBL/GenBank/DDBJ whole genome shotgun (WGS) entry which is preliminary data.</text>
</comment>
<sequence length="365" mass="39853">MTTILETFVDSTTFLPPDLQRHLNTIKALDEKCALLSDVLQRNVNQLLLMPSAHTTGVTEEYLDLSKRVESDQRQLLQFADEKVLVAQQVYDLIEMYALDVEKNIDDLEGDLRISGAIDNGGMDYYGSPGFSLDASHGRNPRVEDWTAVGPSPLDALASPLPDLVLKRPVSSLIPTFTVKKEHKYEDLKTALASSSSSAAAETAAATHGARRAAAAAARVQNHGLASTVRTLAYTAPAAVLKQGGAETDNEKSGGAAIKSEDVEMQAPPAFLGQRPEGLQDAAPKLQAAGKYLYPEDINEALVGRHAELFWPDDSMWYLIEIQHVNMDTKMSRIMYMTGELEELDLAEIARDMHMSIINSQAKGV</sequence>
<evidence type="ECO:0000313" key="4">
    <source>
        <dbReference type="Proteomes" id="UP000232323"/>
    </source>
</evidence>
<dbReference type="OrthoDB" id="543469at2759"/>
<keyword evidence="4" id="KW-1185">Reference proteome</keyword>
<reference evidence="3 4" key="1">
    <citation type="submission" date="2017-08" db="EMBL/GenBank/DDBJ databases">
        <title>Acidophilic green algal genome provides insights into adaptation to an acidic environment.</title>
        <authorList>
            <person name="Hirooka S."/>
            <person name="Hirose Y."/>
            <person name="Kanesaki Y."/>
            <person name="Higuchi S."/>
            <person name="Fujiwara T."/>
            <person name="Onuma R."/>
            <person name="Era A."/>
            <person name="Ohbayashi R."/>
            <person name="Uzuka A."/>
            <person name="Nozaki H."/>
            <person name="Yoshikawa H."/>
            <person name="Miyagishima S.Y."/>
        </authorList>
    </citation>
    <scope>NUCLEOTIDE SEQUENCE [LARGE SCALE GENOMIC DNA]</scope>
    <source>
        <strain evidence="3 4">NIES-2499</strain>
    </source>
</reference>
<organism evidence="3 4">
    <name type="scientific">Chlamydomonas eustigma</name>
    <dbReference type="NCBI Taxonomy" id="1157962"/>
    <lineage>
        <taxon>Eukaryota</taxon>
        <taxon>Viridiplantae</taxon>
        <taxon>Chlorophyta</taxon>
        <taxon>core chlorophytes</taxon>
        <taxon>Chlorophyceae</taxon>
        <taxon>CS clade</taxon>
        <taxon>Chlamydomonadales</taxon>
        <taxon>Chlamydomonadaceae</taxon>
        <taxon>Chlamydomonas</taxon>
    </lineage>
</organism>
<proteinExistence type="predicted"/>
<dbReference type="GO" id="GO:0005634">
    <property type="term" value="C:nucleus"/>
    <property type="evidence" value="ECO:0007669"/>
    <property type="project" value="TreeGrafter"/>
</dbReference>
<evidence type="ECO:0000256" key="1">
    <source>
        <dbReference type="ARBA" id="ARBA00022853"/>
    </source>
</evidence>
<dbReference type="GO" id="GO:0006325">
    <property type="term" value="P:chromatin organization"/>
    <property type="evidence" value="ECO:0007669"/>
    <property type="project" value="UniProtKB-KW"/>
</dbReference>
<protein>
    <recommendedName>
        <fullName evidence="2">Inhibitor of growth protein N-terminal histone-binding domain-containing protein</fullName>
    </recommendedName>
</protein>
<keyword evidence="1" id="KW-0156">Chromatin regulator</keyword>
<accession>A0A250WQY9</accession>
<dbReference type="Gene3D" id="6.10.140.1740">
    <property type="match status" value="1"/>
</dbReference>
<name>A0A250WQY9_9CHLO</name>
<evidence type="ECO:0000313" key="3">
    <source>
        <dbReference type="EMBL" id="GAX73109.1"/>
    </source>
</evidence>
<dbReference type="PANTHER" id="PTHR10333">
    <property type="entry name" value="INHIBITOR OF GROWTH PROTEIN"/>
    <property type="match status" value="1"/>
</dbReference>
<dbReference type="EMBL" id="BEGY01000002">
    <property type="protein sequence ID" value="GAX73109.1"/>
    <property type="molecule type" value="Genomic_DNA"/>
</dbReference>